<dbReference type="AlphaFoldDB" id="A0AAV7Z7P1"/>
<dbReference type="EMBL" id="JANTQA010000036">
    <property type="protein sequence ID" value="KAJ3436158.1"/>
    <property type="molecule type" value="Genomic_DNA"/>
</dbReference>
<sequence length="364" mass="41710">MSQSTQLSDELKRHPNLASILKFFEENKSYIDRLNQMFFLRSQCFVGLSEMHLEKKWIMRLKNKKSLPNAPNKVMIRKDCISDLSYLTQKSRRTIERGVSAFFKKNFHLTNCSFYSRDWLIFKIPSKKDKKVFKARSKRTKSRKLFKDKLINLNFSHRAATRNIRRSASNEKETGTGTVKEASTLKGSACEDTTTQKKEILSTQEDNVTSNGNGKCNVINNHNDKDNGTGIEGYFGSGNDHGTGSEGCIYSGSGNGNGNGNGNEDGKESGFVNFTFSNKNETIRKRQLNPICFSDSKRNNNNNTIQNLHKKQKTNQPNFRFNQNQNECTPNWKYGTLKIDLYPSFSFQQNNWLQELESEFGLKC</sequence>
<proteinExistence type="predicted"/>
<dbReference type="Proteomes" id="UP001146793">
    <property type="component" value="Unassembled WGS sequence"/>
</dbReference>
<name>A0AAV7Z7P1_9EUKA</name>
<evidence type="ECO:0000313" key="2">
    <source>
        <dbReference type="Proteomes" id="UP001146793"/>
    </source>
</evidence>
<accession>A0AAV7Z7P1</accession>
<protein>
    <submittedName>
        <fullName evidence="1">Uncharacterized protein</fullName>
    </submittedName>
</protein>
<evidence type="ECO:0000313" key="1">
    <source>
        <dbReference type="EMBL" id="KAJ3436158.1"/>
    </source>
</evidence>
<reference evidence="1" key="1">
    <citation type="submission" date="2022-08" db="EMBL/GenBank/DDBJ databases">
        <title>Novel sulphate-reducing endosymbionts in the free-living metamonad Anaeramoeba.</title>
        <authorList>
            <person name="Jerlstrom-Hultqvist J."/>
            <person name="Cepicka I."/>
            <person name="Gallot-Lavallee L."/>
            <person name="Salas-Leiva D."/>
            <person name="Curtis B.A."/>
            <person name="Zahonova K."/>
            <person name="Pipaliya S."/>
            <person name="Dacks J."/>
            <person name="Roger A.J."/>
        </authorList>
    </citation>
    <scope>NUCLEOTIDE SEQUENCE</scope>
    <source>
        <strain evidence="1">Busselton2</strain>
    </source>
</reference>
<comment type="caution">
    <text evidence="1">The sequence shown here is derived from an EMBL/GenBank/DDBJ whole genome shotgun (WGS) entry which is preliminary data.</text>
</comment>
<organism evidence="1 2">
    <name type="scientific">Anaeramoeba flamelloides</name>
    <dbReference type="NCBI Taxonomy" id="1746091"/>
    <lineage>
        <taxon>Eukaryota</taxon>
        <taxon>Metamonada</taxon>
        <taxon>Anaeramoebidae</taxon>
        <taxon>Anaeramoeba</taxon>
    </lineage>
</organism>
<gene>
    <name evidence="1" type="ORF">M0812_18210</name>
</gene>